<reference evidence="9" key="1">
    <citation type="submission" date="2022-01" db="EMBL/GenBank/DDBJ databases">
        <authorList>
            <person name="King R."/>
        </authorList>
    </citation>
    <scope>NUCLEOTIDE SEQUENCE</scope>
</reference>
<keyword evidence="3 8" id="KW-0812">Transmembrane</keyword>
<proteinExistence type="predicted"/>
<organism evidence="9 10">
    <name type="scientific">Chironomus riparius</name>
    <dbReference type="NCBI Taxonomy" id="315576"/>
    <lineage>
        <taxon>Eukaryota</taxon>
        <taxon>Metazoa</taxon>
        <taxon>Ecdysozoa</taxon>
        <taxon>Arthropoda</taxon>
        <taxon>Hexapoda</taxon>
        <taxon>Insecta</taxon>
        <taxon>Pterygota</taxon>
        <taxon>Neoptera</taxon>
        <taxon>Endopterygota</taxon>
        <taxon>Diptera</taxon>
        <taxon>Nematocera</taxon>
        <taxon>Chironomoidea</taxon>
        <taxon>Chironomidae</taxon>
        <taxon>Chironominae</taxon>
        <taxon>Chironomus</taxon>
    </lineage>
</organism>
<dbReference type="InterPro" id="IPR052192">
    <property type="entry name" value="Insect_Ionotropic_Sensory_Rcpt"/>
</dbReference>
<dbReference type="AlphaFoldDB" id="A0A9N9WYF7"/>
<evidence type="ECO:0000313" key="10">
    <source>
        <dbReference type="Proteomes" id="UP001153620"/>
    </source>
</evidence>
<evidence type="ECO:0000256" key="2">
    <source>
        <dbReference type="ARBA" id="ARBA00022475"/>
    </source>
</evidence>
<reference evidence="9" key="2">
    <citation type="submission" date="2022-10" db="EMBL/GenBank/DDBJ databases">
        <authorList>
            <consortium name="ENA_rothamsted_submissions"/>
            <consortium name="culmorum"/>
            <person name="King R."/>
        </authorList>
    </citation>
    <scope>NUCLEOTIDE SEQUENCE</scope>
</reference>
<evidence type="ECO:0000256" key="5">
    <source>
        <dbReference type="ARBA" id="ARBA00023136"/>
    </source>
</evidence>
<evidence type="ECO:0000256" key="3">
    <source>
        <dbReference type="ARBA" id="ARBA00022692"/>
    </source>
</evidence>
<evidence type="ECO:0000256" key="4">
    <source>
        <dbReference type="ARBA" id="ARBA00022989"/>
    </source>
</evidence>
<feature type="transmembrane region" description="Helical" evidence="8">
    <location>
        <begin position="254"/>
        <end position="272"/>
    </location>
</feature>
<keyword evidence="2" id="KW-1003">Cell membrane</keyword>
<dbReference type="EMBL" id="OU895880">
    <property type="protein sequence ID" value="CAG9811087.1"/>
    <property type="molecule type" value="Genomic_DNA"/>
</dbReference>
<dbReference type="OrthoDB" id="6353409at2759"/>
<name>A0A9N9WYF7_9DIPT</name>
<keyword evidence="4 8" id="KW-1133">Transmembrane helix</keyword>
<dbReference type="GO" id="GO:0005886">
    <property type="term" value="C:plasma membrane"/>
    <property type="evidence" value="ECO:0007669"/>
    <property type="project" value="UniProtKB-SubCell"/>
</dbReference>
<sequence>MLSSTVNDIAECVGHDSAVVVNDFKVPLTEQTLKKAAVVIFTFKQFNEVIVSNFIQYRYSSKNTVWHFMAKLIIIVPKGHSQRDTLTRAIEVCVIVGFHNVVVIQESKGGDIQVSLYANLISHELTVLTQPKASDIFPNKLKDMKGFAYKVSVFQQRPRLVIINGSIRNYLTYFMSAVNNAQNSTTKYIFVKNQKDIVDQISYREMDLTFNTPIHTRNPEPPLLTYEENGFCALIPVPPKIPMIQSMFIEPFDGLTWLFLALTIACSVAVFWMFRGRGAVDSPWLLGYGMFVMFIGQGVDFSRKNRLVLTILLQLIIVMVWILCNAYEGVITSFMIQPIQENRLKTFDDLAASDHKIMTDGVFASKISESEAYKVLKPRMNTSAARLGAQFSIELTKKNYVFILTCDQAEILNIGYLPHASRKVSYFYYLMPHKFIPFLIELQAGYSNPFIERLQYYMDLSYQAGLMQIWKIYEHNPYKLEINREGHMEPTLLGLEDLSQVFTILIISYVLSIVLFLFEIFFHDILVQFRLSHLARKLKNRVHQLAYRKRKQARHPKYQKGALYYIIHRRKRVKRLKPKKLKVRRVYVEPRFPMD</sequence>
<evidence type="ECO:0000256" key="1">
    <source>
        <dbReference type="ARBA" id="ARBA00004651"/>
    </source>
</evidence>
<accession>A0A9N9WYF7</accession>
<keyword evidence="5 8" id="KW-0472">Membrane</keyword>
<dbReference type="Proteomes" id="UP001153620">
    <property type="component" value="Chromosome 4"/>
</dbReference>
<keyword evidence="6" id="KW-0675">Receptor</keyword>
<feature type="transmembrane region" description="Helical" evidence="8">
    <location>
        <begin position="284"/>
        <end position="301"/>
    </location>
</feature>
<evidence type="ECO:0000256" key="6">
    <source>
        <dbReference type="ARBA" id="ARBA00023170"/>
    </source>
</evidence>
<dbReference type="PANTHER" id="PTHR42643:SF39">
    <property type="entry name" value="IONOTROPIC RECEPTOR 56A-RELATED"/>
    <property type="match status" value="1"/>
</dbReference>
<feature type="transmembrane region" description="Helical" evidence="8">
    <location>
        <begin position="501"/>
        <end position="522"/>
    </location>
</feature>
<evidence type="ECO:0000313" key="9">
    <source>
        <dbReference type="EMBL" id="CAG9811087.1"/>
    </source>
</evidence>
<comment type="subcellular location">
    <subcellularLocation>
        <location evidence="1">Cell membrane</location>
        <topology evidence="1">Multi-pass membrane protein</topology>
    </subcellularLocation>
</comment>
<feature type="transmembrane region" description="Helical" evidence="8">
    <location>
        <begin position="307"/>
        <end position="327"/>
    </location>
</feature>
<protein>
    <recommendedName>
        <fullName evidence="11">Ionotropic receptor</fullName>
    </recommendedName>
</protein>
<keyword evidence="7" id="KW-0325">Glycoprotein</keyword>
<dbReference type="PANTHER" id="PTHR42643">
    <property type="entry name" value="IONOTROPIC RECEPTOR 20A-RELATED"/>
    <property type="match status" value="1"/>
</dbReference>
<keyword evidence="10" id="KW-1185">Reference proteome</keyword>
<evidence type="ECO:0008006" key="11">
    <source>
        <dbReference type="Google" id="ProtNLM"/>
    </source>
</evidence>
<evidence type="ECO:0000256" key="8">
    <source>
        <dbReference type="SAM" id="Phobius"/>
    </source>
</evidence>
<evidence type="ECO:0000256" key="7">
    <source>
        <dbReference type="ARBA" id="ARBA00023180"/>
    </source>
</evidence>
<gene>
    <name evidence="9" type="ORF">CHIRRI_LOCUS13896</name>
</gene>